<dbReference type="SUPFAM" id="SSF48264">
    <property type="entry name" value="Cytochrome P450"/>
    <property type="match status" value="1"/>
</dbReference>
<dbReference type="InterPro" id="IPR050121">
    <property type="entry name" value="Cytochrome_P450_monoxygenase"/>
</dbReference>
<evidence type="ECO:0000256" key="2">
    <source>
        <dbReference type="ARBA" id="ARBA00010617"/>
    </source>
</evidence>
<protein>
    <submittedName>
        <fullName evidence="9">Uncharacterized protein</fullName>
    </submittedName>
</protein>
<dbReference type="PRINTS" id="PR00385">
    <property type="entry name" value="P450"/>
</dbReference>
<sequence length="450" mass="49619">MPSAYLVIPIVLLLLTCARLLTNWFHLSKAPGPVVAGATDLWRAYQQYNGQLRGKISDLHGRHGPIVRYGVRSISINDPEVIKLVYGSRAGFTTARLSSCIQNGKEVPSLVSTRDETRHAALRRSVANAFTQTAALGHESAVDATIGELLAKIGEKKTFDLSSMILWYTMDAAGRFSFGEPLGCLAAEDDVGGSIQLIRDRFNHWGWWSSIPGLERLVFRNPIAMRQKRAPSSMAAAAISKLTARSLESKQDNEHVDLLQKFLDASKDHPTILDTSGVVGMLMSTISGAGDTTATTITATLFQLLQNPDHLKKLETELTGLPEIPAFSDVSKLPYLDALIKESMRIFPSSTWPIERLVPVGGVTIAGMFFPEGTSVGCLPSAIHQNKMIYGEDAHIFRPDRWLIPDREQLRSMEAAHMDFSRGRRVCLGQNIAVMQMKKVITALVVKYKY</sequence>
<comment type="similarity">
    <text evidence="2 8">Belongs to the cytochrome P450 family.</text>
</comment>
<evidence type="ECO:0000313" key="9">
    <source>
        <dbReference type="EMBL" id="TGJ84136.1"/>
    </source>
</evidence>
<dbReference type="Gene3D" id="1.10.630.10">
    <property type="entry name" value="Cytochrome P450"/>
    <property type="match status" value="1"/>
</dbReference>
<dbReference type="EMBL" id="SKBN01000074">
    <property type="protein sequence ID" value="TGJ84136.1"/>
    <property type="molecule type" value="Genomic_DNA"/>
</dbReference>
<keyword evidence="5 7" id="KW-0408">Iron</keyword>
<dbReference type="InterPro" id="IPR002403">
    <property type="entry name" value="Cyt_P450_E_grp-IV"/>
</dbReference>
<comment type="caution">
    <text evidence="9">The sequence shown here is derived from an EMBL/GenBank/DDBJ whole genome shotgun (WGS) entry which is preliminary data.</text>
</comment>
<evidence type="ECO:0000256" key="4">
    <source>
        <dbReference type="ARBA" id="ARBA00022723"/>
    </source>
</evidence>
<keyword evidence="4 7" id="KW-0479">Metal-binding</keyword>
<evidence type="ECO:0000313" key="10">
    <source>
        <dbReference type="Proteomes" id="UP000297716"/>
    </source>
</evidence>
<dbReference type="PANTHER" id="PTHR24305">
    <property type="entry name" value="CYTOCHROME P450"/>
    <property type="match status" value="1"/>
</dbReference>
<dbReference type="GO" id="GO:0004497">
    <property type="term" value="F:monooxygenase activity"/>
    <property type="evidence" value="ECO:0007669"/>
    <property type="project" value="UniProtKB-KW"/>
</dbReference>
<evidence type="ECO:0000256" key="1">
    <source>
        <dbReference type="ARBA" id="ARBA00001971"/>
    </source>
</evidence>
<evidence type="ECO:0000256" key="6">
    <source>
        <dbReference type="ARBA" id="ARBA00023033"/>
    </source>
</evidence>
<reference evidence="9 10" key="1">
    <citation type="submission" date="2019-03" db="EMBL/GenBank/DDBJ databases">
        <title>Draft genome sequence of Xylaria hypoxylon DSM 108379, a ubiquitous saprotrophic-parasitic fungi on hardwood.</title>
        <authorList>
            <person name="Buettner E."/>
            <person name="Leonhardt S."/>
            <person name="Gebauer A.M."/>
            <person name="Liers C."/>
            <person name="Hofrichter M."/>
            <person name="Kellner H."/>
        </authorList>
    </citation>
    <scope>NUCLEOTIDE SEQUENCE [LARGE SCALE GENOMIC DNA]</scope>
    <source>
        <strain evidence="9 10">DSM 108379</strain>
    </source>
</reference>
<dbReference type="Pfam" id="PF00067">
    <property type="entry name" value="p450"/>
    <property type="match status" value="1"/>
</dbReference>
<dbReference type="PANTHER" id="PTHR24305:SF166">
    <property type="entry name" value="CYTOCHROME P450 12A4, MITOCHONDRIAL-RELATED"/>
    <property type="match status" value="1"/>
</dbReference>
<evidence type="ECO:0000256" key="3">
    <source>
        <dbReference type="ARBA" id="ARBA00022617"/>
    </source>
</evidence>
<keyword evidence="6 8" id="KW-0503">Monooxygenase</keyword>
<dbReference type="PRINTS" id="PR00465">
    <property type="entry name" value="EP450IV"/>
</dbReference>
<dbReference type="InterPro" id="IPR001128">
    <property type="entry name" value="Cyt_P450"/>
</dbReference>
<dbReference type="InterPro" id="IPR017972">
    <property type="entry name" value="Cyt_P450_CS"/>
</dbReference>
<dbReference type="GO" id="GO:0016705">
    <property type="term" value="F:oxidoreductase activity, acting on paired donors, with incorporation or reduction of molecular oxygen"/>
    <property type="evidence" value="ECO:0007669"/>
    <property type="project" value="InterPro"/>
</dbReference>
<evidence type="ECO:0000256" key="8">
    <source>
        <dbReference type="RuleBase" id="RU000461"/>
    </source>
</evidence>
<keyword evidence="3 7" id="KW-0349">Heme</keyword>
<organism evidence="9 10">
    <name type="scientific">Xylaria hypoxylon</name>
    <dbReference type="NCBI Taxonomy" id="37992"/>
    <lineage>
        <taxon>Eukaryota</taxon>
        <taxon>Fungi</taxon>
        <taxon>Dikarya</taxon>
        <taxon>Ascomycota</taxon>
        <taxon>Pezizomycotina</taxon>
        <taxon>Sordariomycetes</taxon>
        <taxon>Xylariomycetidae</taxon>
        <taxon>Xylariales</taxon>
        <taxon>Xylariaceae</taxon>
        <taxon>Xylaria</taxon>
    </lineage>
</organism>
<dbReference type="GO" id="GO:0005506">
    <property type="term" value="F:iron ion binding"/>
    <property type="evidence" value="ECO:0007669"/>
    <property type="project" value="InterPro"/>
</dbReference>
<dbReference type="Proteomes" id="UP000297716">
    <property type="component" value="Unassembled WGS sequence"/>
</dbReference>
<dbReference type="AlphaFoldDB" id="A0A4Z0Z3I3"/>
<dbReference type="GO" id="GO:0020037">
    <property type="term" value="F:heme binding"/>
    <property type="evidence" value="ECO:0007669"/>
    <property type="project" value="InterPro"/>
</dbReference>
<keyword evidence="8" id="KW-0560">Oxidoreductase</keyword>
<comment type="cofactor">
    <cofactor evidence="1 7">
        <name>heme</name>
        <dbReference type="ChEBI" id="CHEBI:30413"/>
    </cofactor>
</comment>
<dbReference type="STRING" id="37992.A0A4Z0Z3I3"/>
<gene>
    <name evidence="9" type="ORF">E0Z10_g4622</name>
</gene>
<evidence type="ECO:0000256" key="5">
    <source>
        <dbReference type="ARBA" id="ARBA00023004"/>
    </source>
</evidence>
<name>A0A4Z0Z3I3_9PEZI</name>
<accession>A0A4Z0Z3I3</accession>
<dbReference type="PROSITE" id="PS00086">
    <property type="entry name" value="CYTOCHROME_P450"/>
    <property type="match status" value="1"/>
</dbReference>
<dbReference type="InterPro" id="IPR036396">
    <property type="entry name" value="Cyt_P450_sf"/>
</dbReference>
<dbReference type="OrthoDB" id="3934656at2759"/>
<proteinExistence type="inferred from homology"/>
<keyword evidence="10" id="KW-1185">Reference proteome</keyword>
<evidence type="ECO:0000256" key="7">
    <source>
        <dbReference type="PIRSR" id="PIRSR602403-1"/>
    </source>
</evidence>
<feature type="binding site" description="axial binding residue" evidence="7">
    <location>
        <position position="427"/>
    </location>
    <ligand>
        <name>heme</name>
        <dbReference type="ChEBI" id="CHEBI:30413"/>
    </ligand>
    <ligandPart>
        <name>Fe</name>
        <dbReference type="ChEBI" id="CHEBI:18248"/>
    </ligandPart>
</feature>